<dbReference type="Pfam" id="PF00172">
    <property type="entry name" value="Zn_clus"/>
    <property type="match status" value="1"/>
</dbReference>
<dbReference type="InterPro" id="IPR036864">
    <property type="entry name" value="Zn2-C6_fun-type_DNA-bd_sf"/>
</dbReference>
<feature type="compositionally biased region" description="Polar residues" evidence="5">
    <location>
        <begin position="800"/>
        <end position="812"/>
    </location>
</feature>
<dbReference type="PANTHER" id="PTHR47424">
    <property type="entry name" value="REGULATORY PROTEIN GAL4"/>
    <property type="match status" value="1"/>
</dbReference>
<evidence type="ECO:0000256" key="3">
    <source>
        <dbReference type="ARBA" id="ARBA00023163"/>
    </source>
</evidence>
<sequence>MAQGFPVQRIKLKEQIDTTPVGVIGRLHYACLRCKAQKIKCSGDKPSCSNCIMARKGSECSYPNKDRKVIILESQLDKLTDRIKYLETVIVDLVKEPDSNSIQIKRELERRDRIPDTTLTSDSAYNSSIKSDAESKTDDETEMQYLQVRSTPSIPFIGAEQRRKNNQSDTRSVDSGREFDDLSMKLDSAISLSFGDNDGNAKSNNKVSKFLKSHSKYYLPDSQFKKPLNNQTSLILPSQAYALKISQLCLDFFQSQQLYCFDHSIFVPHFYKLYEDGATDNQLLLVQLLLSLSIGEQIYYSLVSNKDPDFVINKQLYFQQNNLDSNTPGLRFFKQAMEISNYIEEDPSLTNIQNCLLIAYYSQSLNRITTSYAYLGLATRLCLVLGLHTKYVNTTNNDVIYNEKRKRVWWTTFILDSFATSRVRLPQHVTFDQTDIELPTENFLDLGDGFDGTILQRQVQLGKFAGKILSLIYNHSKRSYFGDKNTVMLHRETTEDIINNTLACLKLLEEHFERNLKEDFIQLNRDIASNNNDTKRPLIHLFLKFNQYIITTTRPLVLVIFKKYLVETEQTRQITSRCILAACHSIDLLYQLRKIEGLPIFDYWDTHFCFSSVLILMMAIFTGKSYSQLDKGVELLKYMANCGNHVAKDNFIKLRNIHKLFEQIGLPNRTTVDLTLLDDDINDSSNSSETASIKLENQDNVNLVLNPRQAPTITPSLNEFLIPEPSDTTNASSGDNVFSFNGSQFNKIDSTANSSYNDLSYLSTTMNSDLANQRYHFTPYTEANSNRQSFGLPPSGEYENGNSNPKGNTNGNPVDINYPNVYNQGINQGEQRPTNEIFPDFLSNINSWEYNPNFIFEPVIQQMNQDQQAEINNAQSL</sequence>
<evidence type="ECO:0000256" key="5">
    <source>
        <dbReference type="SAM" id="MobiDB-lite"/>
    </source>
</evidence>
<keyword evidence="2" id="KW-0805">Transcription regulation</keyword>
<dbReference type="OrthoDB" id="3266505at2759"/>
<dbReference type="GO" id="GO:0000981">
    <property type="term" value="F:DNA-binding transcription factor activity, RNA polymerase II-specific"/>
    <property type="evidence" value="ECO:0007669"/>
    <property type="project" value="InterPro"/>
</dbReference>
<feature type="domain" description="Zn(2)-C6 fungal-type" evidence="6">
    <location>
        <begin position="30"/>
        <end position="62"/>
    </location>
</feature>
<dbReference type="GO" id="GO:0003677">
    <property type="term" value="F:DNA binding"/>
    <property type="evidence" value="ECO:0007669"/>
    <property type="project" value="InterPro"/>
</dbReference>
<dbReference type="InterPro" id="IPR051127">
    <property type="entry name" value="Fungal_SecMet_Regulators"/>
</dbReference>
<organism evidence="7 8">
    <name type="scientific">Komagataella pastoris</name>
    <name type="common">Yeast</name>
    <name type="synonym">Pichia pastoris</name>
    <dbReference type="NCBI Taxonomy" id="4922"/>
    <lineage>
        <taxon>Eukaryota</taxon>
        <taxon>Fungi</taxon>
        <taxon>Dikarya</taxon>
        <taxon>Ascomycota</taxon>
        <taxon>Saccharomycotina</taxon>
        <taxon>Pichiomycetes</taxon>
        <taxon>Pichiales</taxon>
        <taxon>Pichiaceae</taxon>
        <taxon>Komagataella</taxon>
    </lineage>
</organism>
<dbReference type="PANTHER" id="PTHR47424:SF6">
    <property type="entry name" value="PROLINE UTILIZATION TRANS-ACTIVATOR"/>
    <property type="match status" value="1"/>
</dbReference>
<keyword evidence="8" id="KW-1185">Reference proteome</keyword>
<accession>A0A1B2JDE7</accession>
<dbReference type="Proteomes" id="UP000094565">
    <property type="component" value="Chromosome 2"/>
</dbReference>
<reference evidence="7 8" key="1">
    <citation type="submission" date="2016-02" db="EMBL/GenBank/DDBJ databases">
        <title>Comparative genomic and transcriptomic foundation for Pichia pastoris.</title>
        <authorList>
            <person name="Love K.R."/>
            <person name="Shah K.A."/>
            <person name="Whittaker C.A."/>
            <person name="Wu J."/>
            <person name="Bartlett M.C."/>
            <person name="Ma D."/>
            <person name="Leeson R.L."/>
            <person name="Priest M."/>
            <person name="Young S.K."/>
            <person name="Love J.C."/>
        </authorList>
    </citation>
    <scope>NUCLEOTIDE SEQUENCE [LARGE SCALE GENOMIC DNA]</scope>
    <source>
        <strain evidence="7 8">ATCC 28485</strain>
    </source>
</reference>
<dbReference type="SUPFAM" id="SSF57701">
    <property type="entry name" value="Zn2/Cys6 DNA-binding domain"/>
    <property type="match status" value="1"/>
</dbReference>
<dbReference type="GO" id="GO:0008270">
    <property type="term" value="F:zinc ion binding"/>
    <property type="evidence" value="ECO:0007669"/>
    <property type="project" value="InterPro"/>
</dbReference>
<feature type="region of interest" description="Disordered" evidence="5">
    <location>
        <begin position="156"/>
        <end position="176"/>
    </location>
</feature>
<dbReference type="InterPro" id="IPR007219">
    <property type="entry name" value="XnlR_reg_dom"/>
</dbReference>
<evidence type="ECO:0000256" key="2">
    <source>
        <dbReference type="ARBA" id="ARBA00023015"/>
    </source>
</evidence>
<dbReference type="Pfam" id="PF04082">
    <property type="entry name" value="Fungal_trans"/>
    <property type="match status" value="1"/>
</dbReference>
<evidence type="ECO:0000259" key="6">
    <source>
        <dbReference type="PROSITE" id="PS50048"/>
    </source>
</evidence>
<protein>
    <submittedName>
        <fullName evidence="7">BA75_02852T0</fullName>
    </submittedName>
</protein>
<dbReference type="PROSITE" id="PS00463">
    <property type="entry name" value="ZN2_CY6_FUNGAL_1"/>
    <property type="match status" value="1"/>
</dbReference>
<dbReference type="CDD" id="cd00067">
    <property type="entry name" value="GAL4"/>
    <property type="match status" value="1"/>
</dbReference>
<dbReference type="CDD" id="cd12148">
    <property type="entry name" value="fungal_TF_MHR"/>
    <property type="match status" value="1"/>
</dbReference>
<dbReference type="SMART" id="SM00906">
    <property type="entry name" value="Fungal_trans"/>
    <property type="match status" value="1"/>
</dbReference>
<dbReference type="EMBL" id="CP014585">
    <property type="protein sequence ID" value="ANZ76083.1"/>
    <property type="molecule type" value="Genomic_DNA"/>
</dbReference>
<keyword evidence="1" id="KW-0479">Metal-binding</keyword>
<proteinExistence type="predicted"/>
<feature type="compositionally biased region" description="Polar residues" evidence="5">
    <location>
        <begin position="117"/>
        <end position="130"/>
    </location>
</feature>
<name>A0A1B2JDE7_PICPA</name>
<dbReference type="AlphaFoldDB" id="A0A1B2JDE7"/>
<dbReference type="PROSITE" id="PS50048">
    <property type="entry name" value="ZN2_CY6_FUNGAL_2"/>
    <property type="match status" value="1"/>
</dbReference>
<dbReference type="InterPro" id="IPR001138">
    <property type="entry name" value="Zn2Cys6_DnaBD"/>
</dbReference>
<dbReference type="SMART" id="SM00066">
    <property type="entry name" value="GAL4"/>
    <property type="match status" value="1"/>
</dbReference>
<keyword evidence="4" id="KW-0539">Nucleus</keyword>
<dbReference type="GO" id="GO:0006351">
    <property type="term" value="P:DNA-templated transcription"/>
    <property type="evidence" value="ECO:0007669"/>
    <property type="project" value="InterPro"/>
</dbReference>
<evidence type="ECO:0000256" key="4">
    <source>
        <dbReference type="ARBA" id="ARBA00023242"/>
    </source>
</evidence>
<dbReference type="Gene3D" id="4.10.240.10">
    <property type="entry name" value="Zn(2)-C6 fungal-type DNA-binding domain"/>
    <property type="match status" value="1"/>
</dbReference>
<keyword evidence="3" id="KW-0804">Transcription</keyword>
<evidence type="ECO:0000313" key="7">
    <source>
        <dbReference type="EMBL" id="ANZ76083.1"/>
    </source>
</evidence>
<feature type="region of interest" description="Disordered" evidence="5">
    <location>
        <begin position="113"/>
        <end position="141"/>
    </location>
</feature>
<gene>
    <name evidence="7" type="primary">PUT3</name>
    <name evidence="7" type="ORF">ATY40_BA7502852</name>
</gene>
<evidence type="ECO:0000256" key="1">
    <source>
        <dbReference type="ARBA" id="ARBA00022723"/>
    </source>
</evidence>
<evidence type="ECO:0000313" key="8">
    <source>
        <dbReference type="Proteomes" id="UP000094565"/>
    </source>
</evidence>
<feature type="region of interest" description="Disordered" evidence="5">
    <location>
        <begin position="783"/>
        <end position="815"/>
    </location>
</feature>